<proteinExistence type="predicted"/>
<dbReference type="InterPro" id="IPR001509">
    <property type="entry name" value="Epimerase_deHydtase"/>
</dbReference>
<dbReference type="GO" id="GO:0016616">
    <property type="term" value="F:oxidoreductase activity, acting on the CH-OH group of donors, NAD or NADP as acceptor"/>
    <property type="evidence" value="ECO:0007669"/>
    <property type="project" value="TreeGrafter"/>
</dbReference>
<reference evidence="4" key="2">
    <citation type="submission" date="2013-12" db="EMBL/GenBank/DDBJ databases">
        <authorList>
            <person name="Yu Y."/>
            <person name="Lee S."/>
            <person name="de Baynast K."/>
            <person name="Wissotski M."/>
            <person name="Liu L."/>
            <person name="Talag J."/>
            <person name="Goicoechea J."/>
            <person name="Angelova A."/>
            <person name="Jetty R."/>
            <person name="Kudrna D."/>
            <person name="Golser W."/>
            <person name="Rivera L."/>
            <person name="Zhang J."/>
            <person name="Wing R."/>
        </authorList>
    </citation>
    <scope>NUCLEOTIDE SEQUENCE</scope>
</reference>
<dbReference type="InterPro" id="IPR050425">
    <property type="entry name" value="NAD(P)_dehydrat-like"/>
</dbReference>
<dbReference type="PANTHER" id="PTHR10366">
    <property type="entry name" value="NAD DEPENDENT EPIMERASE/DEHYDRATASE"/>
    <property type="match status" value="1"/>
</dbReference>
<sequence>MGIPARFSEVPLLLPGRAQAGPASIVGWADGSCDAVVRPQPGGTSTLSWRLSGVCQYFQNNQTTPAGNWYCYAKTVAEQAAWEVAKDRRLDLIVVNPSLVLGPLLQLAVNASTWHVLKCLDGSTARGTYADAAQSYAHVRDVADAHTCVYECPAARSRFLCTAVRLCRHERKMEERD</sequence>
<accession>A0A0D9VNA2</accession>
<evidence type="ECO:0000313" key="3">
    <source>
        <dbReference type="EnsemblPlants" id="LPERR03G00250.1"/>
    </source>
</evidence>
<feature type="domain" description="NAD-dependent epimerase/dehydratase" evidence="2">
    <location>
        <begin position="64"/>
        <end position="154"/>
    </location>
</feature>
<reference evidence="3 4" key="1">
    <citation type="submission" date="2012-08" db="EMBL/GenBank/DDBJ databases">
        <title>Oryza genome evolution.</title>
        <authorList>
            <person name="Wing R.A."/>
        </authorList>
    </citation>
    <scope>NUCLEOTIDE SEQUENCE</scope>
</reference>
<dbReference type="HOGENOM" id="CLU_1520029_0_0_1"/>
<dbReference type="EnsemblPlants" id="LPERR03G00250.1">
    <property type="protein sequence ID" value="LPERR03G00250.1"/>
    <property type="gene ID" value="LPERR03G00250"/>
</dbReference>
<evidence type="ECO:0000256" key="1">
    <source>
        <dbReference type="ARBA" id="ARBA00023002"/>
    </source>
</evidence>
<keyword evidence="1" id="KW-0560">Oxidoreductase</keyword>
<dbReference type="PANTHER" id="PTHR10366:SF653">
    <property type="entry name" value="OS08G0277200 PROTEIN"/>
    <property type="match status" value="1"/>
</dbReference>
<organism evidence="3 4">
    <name type="scientific">Leersia perrieri</name>
    <dbReference type="NCBI Taxonomy" id="77586"/>
    <lineage>
        <taxon>Eukaryota</taxon>
        <taxon>Viridiplantae</taxon>
        <taxon>Streptophyta</taxon>
        <taxon>Embryophyta</taxon>
        <taxon>Tracheophyta</taxon>
        <taxon>Spermatophyta</taxon>
        <taxon>Magnoliopsida</taxon>
        <taxon>Liliopsida</taxon>
        <taxon>Poales</taxon>
        <taxon>Poaceae</taxon>
        <taxon>BOP clade</taxon>
        <taxon>Oryzoideae</taxon>
        <taxon>Oryzeae</taxon>
        <taxon>Oryzinae</taxon>
        <taxon>Leersia</taxon>
    </lineage>
</organism>
<dbReference type="SUPFAM" id="SSF51735">
    <property type="entry name" value="NAD(P)-binding Rossmann-fold domains"/>
    <property type="match status" value="1"/>
</dbReference>
<dbReference type="InterPro" id="IPR036291">
    <property type="entry name" value="NAD(P)-bd_dom_sf"/>
</dbReference>
<dbReference type="Gene3D" id="3.40.50.720">
    <property type="entry name" value="NAD(P)-binding Rossmann-like Domain"/>
    <property type="match status" value="1"/>
</dbReference>
<dbReference type="eggNOG" id="KOG1502">
    <property type="taxonomic scope" value="Eukaryota"/>
</dbReference>
<protein>
    <recommendedName>
        <fullName evidence="2">NAD-dependent epimerase/dehydratase domain-containing protein</fullName>
    </recommendedName>
</protein>
<dbReference type="Gramene" id="LPERR03G00250.1">
    <property type="protein sequence ID" value="LPERR03G00250.1"/>
    <property type="gene ID" value="LPERR03G00250"/>
</dbReference>
<keyword evidence="4" id="KW-1185">Reference proteome</keyword>
<evidence type="ECO:0000313" key="4">
    <source>
        <dbReference type="Proteomes" id="UP000032180"/>
    </source>
</evidence>
<name>A0A0D9VNA2_9ORYZ</name>
<evidence type="ECO:0000259" key="2">
    <source>
        <dbReference type="Pfam" id="PF01370"/>
    </source>
</evidence>
<dbReference type="Pfam" id="PF01370">
    <property type="entry name" value="Epimerase"/>
    <property type="match status" value="1"/>
</dbReference>
<dbReference type="STRING" id="77586.A0A0D9VNA2"/>
<dbReference type="Proteomes" id="UP000032180">
    <property type="component" value="Chromosome 3"/>
</dbReference>
<reference evidence="3" key="3">
    <citation type="submission" date="2015-04" db="UniProtKB">
        <authorList>
            <consortium name="EnsemblPlants"/>
        </authorList>
    </citation>
    <scope>IDENTIFICATION</scope>
</reference>
<dbReference type="AlphaFoldDB" id="A0A0D9VNA2"/>